<dbReference type="Gene3D" id="1.10.3210.10">
    <property type="entry name" value="Hypothetical protein af1432"/>
    <property type="match status" value="1"/>
</dbReference>
<evidence type="ECO:0000259" key="2">
    <source>
        <dbReference type="Pfam" id="PF02541"/>
    </source>
</evidence>
<dbReference type="InterPro" id="IPR050273">
    <property type="entry name" value="GppA/Ppx_hydrolase"/>
</dbReference>
<feature type="domain" description="Ppx/GppA phosphatase C-terminal" evidence="3">
    <location>
        <begin position="330"/>
        <end position="476"/>
    </location>
</feature>
<dbReference type="SUPFAM" id="SSF109604">
    <property type="entry name" value="HD-domain/PDEase-like"/>
    <property type="match status" value="1"/>
</dbReference>
<dbReference type="PANTHER" id="PTHR30005:SF0">
    <property type="entry name" value="RETROGRADE REGULATION PROTEIN 2"/>
    <property type="match status" value="1"/>
</dbReference>
<dbReference type="RefSeq" id="WP_326840576.1">
    <property type="nucleotide sequence ID" value="NZ_JBKWRC010000004.1"/>
</dbReference>
<dbReference type="Gene3D" id="3.30.420.150">
    <property type="entry name" value="Exopolyphosphatase. Domain 2"/>
    <property type="match status" value="1"/>
</dbReference>
<comment type="similarity">
    <text evidence="1">Belongs to the GppA/Ppx family.</text>
</comment>
<dbReference type="SUPFAM" id="SSF53067">
    <property type="entry name" value="Actin-like ATPase domain"/>
    <property type="match status" value="2"/>
</dbReference>
<organism evidence="4 5">
    <name type="scientific">Faecalispora sporosphaeroides</name>
    <dbReference type="NCBI Taxonomy" id="1549"/>
    <lineage>
        <taxon>Bacteria</taxon>
        <taxon>Bacillati</taxon>
        <taxon>Bacillota</taxon>
        <taxon>Clostridia</taxon>
        <taxon>Eubacteriales</taxon>
        <taxon>Oscillospiraceae</taxon>
        <taxon>Faecalispora</taxon>
    </lineage>
</organism>
<dbReference type="PANTHER" id="PTHR30005">
    <property type="entry name" value="EXOPOLYPHOSPHATASE"/>
    <property type="match status" value="1"/>
</dbReference>
<gene>
    <name evidence="4" type="ORF">E7512_10025</name>
</gene>
<evidence type="ECO:0000313" key="5">
    <source>
        <dbReference type="Proteomes" id="UP000754750"/>
    </source>
</evidence>
<dbReference type="CDD" id="cd24006">
    <property type="entry name" value="ASKHA_NBD_PPX_GppA"/>
    <property type="match status" value="1"/>
</dbReference>
<accession>A0A928KTC3</accession>
<dbReference type="Pfam" id="PF02541">
    <property type="entry name" value="Ppx-GppA"/>
    <property type="match status" value="1"/>
</dbReference>
<dbReference type="GO" id="GO:0016462">
    <property type="term" value="F:pyrophosphatase activity"/>
    <property type="evidence" value="ECO:0007669"/>
    <property type="project" value="TreeGrafter"/>
</dbReference>
<feature type="domain" description="Ppx/GppA phosphatase N-terminal" evidence="2">
    <location>
        <begin position="25"/>
        <end position="294"/>
    </location>
</feature>
<dbReference type="Pfam" id="PF21447">
    <property type="entry name" value="Ppx-GppA_III"/>
    <property type="match status" value="1"/>
</dbReference>
<evidence type="ECO:0000256" key="1">
    <source>
        <dbReference type="ARBA" id="ARBA00007125"/>
    </source>
</evidence>
<name>A0A928KTC3_9FIRM</name>
<protein>
    <submittedName>
        <fullName evidence="4">Phosphatase</fullName>
    </submittedName>
</protein>
<dbReference type="InterPro" id="IPR043129">
    <property type="entry name" value="ATPase_NBD"/>
</dbReference>
<dbReference type="AlphaFoldDB" id="A0A928KTC3"/>
<sequence length="517" mass="58605">MNRKKGGKVAAVIDISSSMLKMKIAQLQRDKIVTLDRLEYPVKIGSEVFHGGKISFESLWSLSSTLHGYSDVMREYGAEQQRVVATTALREAKNRDYITDQLKIQNGIAVQVLEDDQEKTLIYSEILNSIRSMPDFPAGSTLISFIGTGSIGLCIFDGTNMIFSQNISMGPMKLYNMLGSIQENSGDFDTVVEEYLNLIVQHIPIPGRLKSIRNLALAGSEIELIARICGVTPERGHYVIRSELIGRLLQEVRVMTPDSIAAKYDITDASAQVLYPVLVIYMQLLQLTQADRVICPKVELWDALLRQMLVPKSKKEYETHVVNSAISCAQWIADRYRCNRSHSDAVRRFSCRIFDKTKKIHGMDYKSRLILELACILHDAGYYINSKEHLDSTFDLVKNIDIYGLTDREVLMVAFLSRYDEYCVPSGDDPEFNRLDKQTRLMISKLVAIFRLSNALDKSQTQKLEDITIKLEKDRLVITSSSDGNLTLEKWAFDLCAPFFQEVFGIHPVLKIKTLML</sequence>
<dbReference type="InterPro" id="IPR048950">
    <property type="entry name" value="Ppx_GppA_C"/>
</dbReference>
<dbReference type="EMBL" id="SVNY01000005">
    <property type="protein sequence ID" value="MBE6833899.1"/>
    <property type="molecule type" value="Genomic_DNA"/>
</dbReference>
<evidence type="ECO:0000313" key="4">
    <source>
        <dbReference type="EMBL" id="MBE6833899.1"/>
    </source>
</evidence>
<proteinExistence type="inferred from homology"/>
<comment type="caution">
    <text evidence="4">The sequence shown here is derived from an EMBL/GenBank/DDBJ whole genome shotgun (WGS) entry which is preliminary data.</text>
</comment>
<dbReference type="InterPro" id="IPR003695">
    <property type="entry name" value="Ppx_GppA_N"/>
</dbReference>
<dbReference type="Proteomes" id="UP000754750">
    <property type="component" value="Unassembled WGS sequence"/>
</dbReference>
<reference evidence="4" key="1">
    <citation type="submission" date="2019-04" db="EMBL/GenBank/DDBJ databases">
        <title>Evolution of Biomass-Degrading Anaerobic Consortia Revealed by Metagenomics.</title>
        <authorList>
            <person name="Peng X."/>
        </authorList>
    </citation>
    <scope>NUCLEOTIDE SEQUENCE</scope>
    <source>
        <strain evidence="4">SIG551</strain>
    </source>
</reference>
<evidence type="ECO:0000259" key="3">
    <source>
        <dbReference type="Pfam" id="PF21447"/>
    </source>
</evidence>
<dbReference type="Gene3D" id="3.30.420.40">
    <property type="match status" value="1"/>
</dbReference>